<dbReference type="PANTHER" id="PTHR43724">
    <property type="entry name" value="PYRUVATE SYNTHASE SUBUNIT PORD"/>
    <property type="match status" value="1"/>
</dbReference>
<evidence type="ECO:0000256" key="4">
    <source>
        <dbReference type="ARBA" id="ARBA00022737"/>
    </source>
</evidence>
<evidence type="ECO:0000256" key="1">
    <source>
        <dbReference type="ARBA" id="ARBA00001966"/>
    </source>
</evidence>
<keyword evidence="3" id="KW-0479">Metal-binding</keyword>
<dbReference type="EMBL" id="JAODBU010000003">
    <property type="protein sequence ID" value="MCT7398306.1"/>
    <property type="molecule type" value="Genomic_DNA"/>
</dbReference>
<keyword evidence="6" id="KW-0411">Iron-sulfur</keyword>
<evidence type="ECO:0000313" key="8">
    <source>
        <dbReference type="EMBL" id="MCT7398306.1"/>
    </source>
</evidence>
<dbReference type="PROSITE" id="PS51379">
    <property type="entry name" value="4FE4S_FER_2"/>
    <property type="match status" value="2"/>
</dbReference>
<name>A0ABT2LYE3_9FIRM</name>
<dbReference type="RefSeq" id="WP_022089862.1">
    <property type="nucleotide sequence ID" value="NZ_JAODBU010000003.1"/>
</dbReference>
<sequence>MAKTDITKLGTDVAWQDVTRGNTVVGCGTTKQFVTGDWTNVAPVIDEEKCKQCLLCVPCCPDSAIPVKDYKRCAIDYDHCKGCGICVKACPFGAIKMEVKKNA</sequence>
<dbReference type="SUPFAM" id="SSF54862">
    <property type="entry name" value="4Fe-4S ferredoxins"/>
    <property type="match status" value="1"/>
</dbReference>
<dbReference type="Gene3D" id="3.30.70.20">
    <property type="match status" value="1"/>
</dbReference>
<evidence type="ECO:0000256" key="5">
    <source>
        <dbReference type="ARBA" id="ARBA00023004"/>
    </source>
</evidence>
<keyword evidence="4" id="KW-0677">Repeat</keyword>
<evidence type="ECO:0000256" key="2">
    <source>
        <dbReference type="ARBA" id="ARBA00022485"/>
    </source>
</evidence>
<keyword evidence="9" id="KW-1185">Reference proteome</keyword>
<feature type="domain" description="4Fe-4S ferredoxin-type" evidence="7">
    <location>
        <begin position="71"/>
        <end position="100"/>
    </location>
</feature>
<keyword evidence="5" id="KW-0408">Iron</keyword>
<dbReference type="InterPro" id="IPR017900">
    <property type="entry name" value="4Fe4S_Fe_S_CS"/>
</dbReference>
<dbReference type="Pfam" id="PF00037">
    <property type="entry name" value="Fer4"/>
    <property type="match status" value="1"/>
</dbReference>
<reference evidence="8" key="1">
    <citation type="submission" date="2022-09" db="EMBL/GenBank/DDBJ databases">
        <title>Eubacterium sp. LFL-14 isolated from human feces.</title>
        <authorList>
            <person name="Liu F."/>
        </authorList>
    </citation>
    <scope>NUCLEOTIDE SEQUENCE</scope>
    <source>
        <strain evidence="8">LFL-14</strain>
    </source>
</reference>
<evidence type="ECO:0000256" key="3">
    <source>
        <dbReference type="ARBA" id="ARBA00022723"/>
    </source>
</evidence>
<gene>
    <name evidence="8" type="ORF">N5B56_04275</name>
</gene>
<evidence type="ECO:0000259" key="7">
    <source>
        <dbReference type="PROSITE" id="PS51379"/>
    </source>
</evidence>
<dbReference type="Pfam" id="PF12800">
    <property type="entry name" value="Fer4_4"/>
    <property type="match status" value="1"/>
</dbReference>
<evidence type="ECO:0000256" key="6">
    <source>
        <dbReference type="ARBA" id="ARBA00023014"/>
    </source>
</evidence>
<dbReference type="InterPro" id="IPR011898">
    <property type="entry name" value="PorD_KorD"/>
</dbReference>
<dbReference type="PANTHER" id="PTHR43724:SF1">
    <property type="entry name" value="PYRUVATE SYNTHASE SUBUNIT PORD"/>
    <property type="match status" value="1"/>
</dbReference>
<dbReference type="NCBIfam" id="TIGR02179">
    <property type="entry name" value="PorD_KorD"/>
    <property type="match status" value="1"/>
</dbReference>
<organism evidence="8 9">
    <name type="scientific">Eubacterium album</name>
    <dbReference type="NCBI Taxonomy" id="2978477"/>
    <lineage>
        <taxon>Bacteria</taxon>
        <taxon>Bacillati</taxon>
        <taxon>Bacillota</taxon>
        <taxon>Clostridia</taxon>
        <taxon>Eubacteriales</taxon>
        <taxon>Eubacteriaceae</taxon>
        <taxon>Eubacterium</taxon>
    </lineage>
</organism>
<accession>A0ABT2LYE3</accession>
<proteinExistence type="predicted"/>
<evidence type="ECO:0000313" key="9">
    <source>
        <dbReference type="Proteomes" id="UP001431199"/>
    </source>
</evidence>
<protein>
    <submittedName>
        <fullName evidence="8">4Fe-4S binding protein</fullName>
    </submittedName>
</protein>
<dbReference type="Proteomes" id="UP001431199">
    <property type="component" value="Unassembled WGS sequence"/>
</dbReference>
<dbReference type="InterPro" id="IPR017896">
    <property type="entry name" value="4Fe4S_Fe-S-bd"/>
</dbReference>
<comment type="caution">
    <text evidence="8">The sequence shown here is derived from an EMBL/GenBank/DDBJ whole genome shotgun (WGS) entry which is preliminary data.</text>
</comment>
<keyword evidence="2" id="KW-0004">4Fe-4S</keyword>
<dbReference type="PROSITE" id="PS00198">
    <property type="entry name" value="4FE4S_FER_1"/>
    <property type="match status" value="1"/>
</dbReference>
<feature type="domain" description="4Fe-4S ferredoxin-type" evidence="7">
    <location>
        <begin position="41"/>
        <end position="70"/>
    </location>
</feature>
<comment type="cofactor">
    <cofactor evidence="1">
        <name>[4Fe-4S] cluster</name>
        <dbReference type="ChEBI" id="CHEBI:49883"/>
    </cofactor>
</comment>